<keyword evidence="9" id="KW-0732">Signal</keyword>
<evidence type="ECO:0000256" key="3">
    <source>
        <dbReference type="ARBA" id="ARBA00009850"/>
    </source>
</evidence>
<dbReference type="AlphaFoldDB" id="R4WKQ3"/>
<dbReference type="PRINTS" id="PR00189">
    <property type="entry name" value="TRNSTHYRETIN"/>
</dbReference>
<evidence type="ECO:0000256" key="4">
    <source>
        <dbReference type="ARBA" id="ARBA00011881"/>
    </source>
</evidence>
<comment type="catalytic activity">
    <reaction evidence="1 8">
        <text>5-hydroxyisourate + H2O = 5-hydroxy-2-oxo-4-ureido-2,5-dihydro-1H-imidazole-5-carboxylate + H(+)</text>
        <dbReference type="Rhea" id="RHEA:23736"/>
        <dbReference type="ChEBI" id="CHEBI:15377"/>
        <dbReference type="ChEBI" id="CHEBI:15378"/>
        <dbReference type="ChEBI" id="CHEBI:18072"/>
        <dbReference type="ChEBI" id="CHEBI:58639"/>
        <dbReference type="EC" id="3.5.2.17"/>
    </reaction>
</comment>
<dbReference type="InterPro" id="IPR023419">
    <property type="entry name" value="Transthyretin_CS"/>
</dbReference>
<evidence type="ECO:0000259" key="10">
    <source>
        <dbReference type="SMART" id="SM00095"/>
    </source>
</evidence>
<evidence type="ECO:0000256" key="8">
    <source>
        <dbReference type="RuleBase" id="RU361270"/>
    </source>
</evidence>
<feature type="binding site" evidence="7">
    <location>
        <position position="42"/>
    </location>
    <ligand>
        <name>substrate</name>
    </ligand>
</feature>
<dbReference type="InterPro" id="IPR014306">
    <property type="entry name" value="Hydroxyisourate_hydrolase"/>
</dbReference>
<evidence type="ECO:0000256" key="9">
    <source>
        <dbReference type="SAM" id="SignalP"/>
    </source>
</evidence>
<reference evidence="11" key="1">
    <citation type="journal article" date="2013" name="PLoS ONE">
        <title>Gene expression in gut symbiotic organ of stinkbug affected by extracellular bacterial symbiont.</title>
        <authorList>
            <person name="Futahashi R."/>
            <person name="Tanaka K."/>
            <person name="Tanahashi M."/>
            <person name="Nikoh N."/>
            <person name="Kikuchi Y."/>
            <person name="Lee B.L."/>
            <person name="Fukatsu T."/>
        </authorList>
    </citation>
    <scope>NUCLEOTIDE SEQUENCE</scope>
    <source>
        <tissue evidence="11">Midgut</tissue>
    </source>
</reference>
<organism evidence="11">
    <name type="scientific">Riptortus pedestris</name>
    <name type="common">Bean bug</name>
    <dbReference type="NCBI Taxonomy" id="329032"/>
    <lineage>
        <taxon>Eukaryota</taxon>
        <taxon>Metazoa</taxon>
        <taxon>Ecdysozoa</taxon>
        <taxon>Arthropoda</taxon>
        <taxon>Hexapoda</taxon>
        <taxon>Insecta</taxon>
        <taxon>Pterygota</taxon>
        <taxon>Neoptera</taxon>
        <taxon>Paraneoptera</taxon>
        <taxon>Hemiptera</taxon>
        <taxon>Heteroptera</taxon>
        <taxon>Panheteroptera</taxon>
        <taxon>Pentatomomorpha</taxon>
        <taxon>Coreoidea</taxon>
        <taxon>Alydidae</taxon>
        <taxon>Riptortus</taxon>
    </lineage>
</organism>
<dbReference type="CDD" id="cd05822">
    <property type="entry name" value="TLP_HIUase"/>
    <property type="match status" value="1"/>
</dbReference>
<accession>R4WKQ3</accession>
<evidence type="ECO:0000256" key="7">
    <source>
        <dbReference type="PIRSR" id="PIRSR600895-51"/>
    </source>
</evidence>
<evidence type="ECO:0000256" key="1">
    <source>
        <dbReference type="ARBA" id="ARBA00001043"/>
    </source>
</evidence>
<dbReference type="PANTHER" id="PTHR10395:SF7">
    <property type="entry name" value="5-HYDROXYISOURATE HYDROLASE"/>
    <property type="match status" value="1"/>
</dbReference>
<dbReference type="PROSITE" id="PS00768">
    <property type="entry name" value="TRANSTHYRETIN_1"/>
    <property type="match status" value="1"/>
</dbReference>
<dbReference type="EC" id="3.5.2.17" evidence="8"/>
<keyword evidence="5 8" id="KW-0659">Purine metabolism</keyword>
<evidence type="ECO:0000256" key="5">
    <source>
        <dbReference type="ARBA" id="ARBA00022631"/>
    </source>
</evidence>
<dbReference type="EMBL" id="AK418195">
    <property type="protein sequence ID" value="BAN21410.1"/>
    <property type="molecule type" value="mRNA"/>
</dbReference>
<proteinExistence type="evidence at transcript level"/>
<evidence type="ECO:0000256" key="2">
    <source>
        <dbReference type="ARBA" id="ARBA00002704"/>
    </source>
</evidence>
<dbReference type="PROSITE" id="PS00769">
    <property type="entry name" value="TRANSTHYRETIN_2"/>
    <property type="match status" value="1"/>
</dbReference>
<dbReference type="GO" id="GO:0033971">
    <property type="term" value="F:hydroxyisourate hydrolase activity"/>
    <property type="evidence" value="ECO:0007669"/>
    <property type="project" value="UniProtKB-EC"/>
</dbReference>
<dbReference type="InterPro" id="IPR000895">
    <property type="entry name" value="Transthyretin/HIU_hydrolase"/>
</dbReference>
<name>R4WKQ3_RIPPE</name>
<feature type="domain" description="Transthyretin/hydroxyisourate hydrolase" evidence="10">
    <location>
        <begin position="34"/>
        <end position="146"/>
    </location>
</feature>
<comment type="function">
    <text evidence="2">Catalyzes the hydrolysis of 5-hydroxyisourate (HIU) to 2-oxo-4-hydroxy-4-carboxy-5-ureidoimidazoline (OHCU).</text>
</comment>
<comment type="subunit">
    <text evidence="4 8">Homotetramer.</text>
</comment>
<dbReference type="SUPFAM" id="SSF49472">
    <property type="entry name" value="Transthyretin (synonym: prealbumin)"/>
    <property type="match status" value="1"/>
</dbReference>
<dbReference type="Pfam" id="PF00576">
    <property type="entry name" value="Transthyretin"/>
    <property type="match status" value="1"/>
</dbReference>
<dbReference type="GO" id="GO:0006144">
    <property type="term" value="P:purine nucleobase metabolic process"/>
    <property type="evidence" value="ECO:0007669"/>
    <property type="project" value="UniProtKB-KW"/>
</dbReference>
<evidence type="ECO:0000313" key="11">
    <source>
        <dbReference type="EMBL" id="BAN21410.1"/>
    </source>
</evidence>
<dbReference type="InterPro" id="IPR036817">
    <property type="entry name" value="Transthyretin/HIU_hydrolase_sf"/>
</dbReference>
<dbReference type="Gene3D" id="2.60.40.180">
    <property type="entry name" value="Transthyretin/hydroxyisourate hydrolase domain"/>
    <property type="match status" value="1"/>
</dbReference>
<dbReference type="NCBIfam" id="TIGR02962">
    <property type="entry name" value="hdxy_isourate"/>
    <property type="match status" value="1"/>
</dbReference>
<evidence type="ECO:0000256" key="6">
    <source>
        <dbReference type="ARBA" id="ARBA00022801"/>
    </source>
</evidence>
<feature type="binding site" evidence="7">
    <location>
        <position position="80"/>
    </location>
    <ligand>
        <name>substrate</name>
    </ligand>
</feature>
<sequence>MEYKKLSSFSLLCIASLMAFRLQVISAHLSKEMNSRPPLTTHVLDISSGVPAANMSVSLYQFTNGKWDLLKESITNTDGRCQDLTSRGSIPSGIYKLQFQTQQYFERRNTSSFFPFVEVVFNLNSQQEHYHVPLLLSPYGYSTYRGS</sequence>
<feature type="signal peptide" evidence="9">
    <location>
        <begin position="1"/>
        <end position="27"/>
    </location>
</feature>
<feature type="chain" id="PRO_5004380893" description="5-hydroxyisourate hydrolase" evidence="9">
    <location>
        <begin position="28"/>
        <end position="147"/>
    </location>
</feature>
<feature type="binding site" evidence="7">
    <location>
        <position position="144"/>
    </location>
    <ligand>
        <name>substrate</name>
    </ligand>
</feature>
<dbReference type="SMART" id="SM00095">
    <property type="entry name" value="TR_THY"/>
    <property type="match status" value="1"/>
</dbReference>
<dbReference type="InterPro" id="IPR023418">
    <property type="entry name" value="Thyroxine_BS"/>
</dbReference>
<protein>
    <recommendedName>
        <fullName evidence="8">5-hydroxyisourate hydrolase</fullName>
        <shortName evidence="8">HIU hydrolase</shortName>
        <shortName evidence="8">HIUHase</shortName>
        <ecNumber evidence="8">3.5.2.17</ecNumber>
    </recommendedName>
</protein>
<keyword evidence="6 8" id="KW-0378">Hydrolase</keyword>
<dbReference type="InterPro" id="IPR023416">
    <property type="entry name" value="Transthyretin/HIU_hydrolase_d"/>
</dbReference>
<dbReference type="PANTHER" id="PTHR10395">
    <property type="entry name" value="URICASE AND TRANSTHYRETIN-RELATED"/>
    <property type="match status" value="1"/>
</dbReference>
<comment type="similarity">
    <text evidence="3 8">Belongs to the transthyretin family. 5-hydroxyisourate hydrolase subfamily.</text>
</comment>